<keyword evidence="4 7" id="KW-0067">ATP-binding</keyword>
<comment type="similarity">
    <text evidence="5 7">Belongs to the DEAD box helicase family.</text>
</comment>
<feature type="short sequence motif" description="Q motif" evidence="6">
    <location>
        <begin position="15"/>
        <end position="43"/>
    </location>
</feature>
<sequence length="385" mass="43346">MHVQITFAPQLNTMTTFSQLGIHKNYIKGLKELNIVNPTEIQETVIPILLKSKTDLIGLAQTGTGKTAAFGLPVLHAIDTNNSDVQALIIAPTRELVQQIQKQLFRFTKYIDQKIFSEGVYGGEKIDRQIKNLTRTTHIVVATPGRLLDLIERGAVDISNVKILVLDEADEMLSMGFKEDLTKILAYNTKKRNTWLFSATMPEEIKNIVKTYMSKDAIRVEVNKNALVNENISHHFVHTSIKDKLNIIIRILEKRQDERGIIFCKTKAGTQALTHQLQQEGFAVGALEGDMQQRDRDKVMRAFKNESLQVLISTDVSARGIDVNNLAFILHHQLPEHLEYYTHRSGRTARAGKTGQSIALIIPGEMQKILDTQKALGITFKEISI</sequence>
<keyword evidence="3 7" id="KW-0347">Helicase</keyword>
<dbReference type="PANTHER" id="PTHR47959:SF13">
    <property type="entry name" value="ATP-DEPENDENT RNA HELICASE RHLE"/>
    <property type="match status" value="1"/>
</dbReference>
<dbReference type="GO" id="GO:0005829">
    <property type="term" value="C:cytosol"/>
    <property type="evidence" value="ECO:0007669"/>
    <property type="project" value="TreeGrafter"/>
</dbReference>
<dbReference type="Pfam" id="PF00270">
    <property type="entry name" value="DEAD"/>
    <property type="match status" value="1"/>
</dbReference>
<dbReference type="Gene3D" id="3.40.50.300">
    <property type="entry name" value="P-loop containing nucleotide triphosphate hydrolases"/>
    <property type="match status" value="2"/>
</dbReference>
<feature type="domain" description="DEAD-box RNA helicase Q" evidence="10">
    <location>
        <begin position="15"/>
        <end position="43"/>
    </location>
</feature>
<dbReference type="InterPro" id="IPR044742">
    <property type="entry name" value="DEAD/DEAH_RhlB"/>
</dbReference>
<comment type="caution">
    <text evidence="11">The sequence shown here is derived from an EMBL/GenBank/DDBJ whole genome shotgun (WGS) entry which is preliminary data.</text>
</comment>
<dbReference type="SUPFAM" id="SSF52540">
    <property type="entry name" value="P-loop containing nucleoside triphosphate hydrolases"/>
    <property type="match status" value="1"/>
</dbReference>
<evidence type="ECO:0000256" key="7">
    <source>
        <dbReference type="RuleBase" id="RU000492"/>
    </source>
</evidence>
<dbReference type="InterPro" id="IPR050079">
    <property type="entry name" value="DEAD_box_RNA_helicase"/>
</dbReference>
<dbReference type="GO" id="GO:0003724">
    <property type="term" value="F:RNA helicase activity"/>
    <property type="evidence" value="ECO:0007669"/>
    <property type="project" value="InterPro"/>
</dbReference>
<protein>
    <submittedName>
        <fullName evidence="11">ATP-dependent RNA helicase DeaD</fullName>
    </submittedName>
</protein>
<dbReference type="EMBL" id="QRDV01000002">
    <property type="protein sequence ID" value="RED45293.1"/>
    <property type="molecule type" value="Genomic_DNA"/>
</dbReference>
<dbReference type="PROSITE" id="PS51195">
    <property type="entry name" value="Q_MOTIF"/>
    <property type="match status" value="1"/>
</dbReference>
<dbReference type="Proteomes" id="UP000256980">
    <property type="component" value="Unassembled WGS sequence"/>
</dbReference>
<dbReference type="AlphaFoldDB" id="A0A3D9H716"/>
<dbReference type="GO" id="GO:0003676">
    <property type="term" value="F:nucleic acid binding"/>
    <property type="evidence" value="ECO:0007669"/>
    <property type="project" value="InterPro"/>
</dbReference>
<dbReference type="Pfam" id="PF00271">
    <property type="entry name" value="Helicase_C"/>
    <property type="match status" value="1"/>
</dbReference>
<reference evidence="11 12" key="1">
    <citation type="submission" date="2018-07" db="EMBL/GenBank/DDBJ databases">
        <title>Genomic Encyclopedia of Type Strains, Phase III (KMG-III): the genomes of soil and plant-associated and newly described type strains.</title>
        <authorList>
            <person name="Whitman W."/>
        </authorList>
    </citation>
    <scope>NUCLEOTIDE SEQUENCE [LARGE SCALE GENOMIC DNA]</scope>
    <source>
        <strain evidence="11 12">CECT 7946</strain>
    </source>
</reference>
<dbReference type="PANTHER" id="PTHR47959">
    <property type="entry name" value="ATP-DEPENDENT RNA HELICASE RHLE-RELATED"/>
    <property type="match status" value="1"/>
</dbReference>
<accession>A0A3D9H716</accession>
<dbReference type="GO" id="GO:0016787">
    <property type="term" value="F:hydrolase activity"/>
    <property type="evidence" value="ECO:0007669"/>
    <property type="project" value="UniProtKB-KW"/>
</dbReference>
<name>A0A3D9H716_9FLAO</name>
<dbReference type="GO" id="GO:0005524">
    <property type="term" value="F:ATP binding"/>
    <property type="evidence" value="ECO:0007669"/>
    <property type="project" value="UniProtKB-KW"/>
</dbReference>
<dbReference type="CDD" id="cd18787">
    <property type="entry name" value="SF2_C_DEAD"/>
    <property type="match status" value="1"/>
</dbReference>
<feature type="domain" description="Helicase ATP-binding" evidence="8">
    <location>
        <begin position="47"/>
        <end position="219"/>
    </location>
</feature>
<dbReference type="InterPro" id="IPR014001">
    <property type="entry name" value="Helicase_ATP-bd"/>
</dbReference>
<evidence type="ECO:0000256" key="1">
    <source>
        <dbReference type="ARBA" id="ARBA00022741"/>
    </source>
</evidence>
<evidence type="ECO:0000313" key="12">
    <source>
        <dbReference type="Proteomes" id="UP000256980"/>
    </source>
</evidence>
<dbReference type="InterPro" id="IPR011545">
    <property type="entry name" value="DEAD/DEAH_box_helicase_dom"/>
</dbReference>
<dbReference type="SMART" id="SM00490">
    <property type="entry name" value="HELICc"/>
    <property type="match status" value="1"/>
</dbReference>
<evidence type="ECO:0000259" key="8">
    <source>
        <dbReference type="PROSITE" id="PS51192"/>
    </source>
</evidence>
<proteinExistence type="inferred from homology"/>
<keyword evidence="2 7" id="KW-0378">Hydrolase</keyword>
<organism evidence="11 12">
    <name type="scientific">Winogradskyella eximia</name>
    <dbReference type="NCBI Taxonomy" id="262006"/>
    <lineage>
        <taxon>Bacteria</taxon>
        <taxon>Pseudomonadati</taxon>
        <taxon>Bacteroidota</taxon>
        <taxon>Flavobacteriia</taxon>
        <taxon>Flavobacteriales</taxon>
        <taxon>Flavobacteriaceae</taxon>
        <taxon>Winogradskyella</taxon>
    </lineage>
</organism>
<keyword evidence="12" id="KW-1185">Reference proteome</keyword>
<evidence type="ECO:0000256" key="5">
    <source>
        <dbReference type="ARBA" id="ARBA00038437"/>
    </source>
</evidence>
<dbReference type="InterPro" id="IPR027417">
    <property type="entry name" value="P-loop_NTPase"/>
</dbReference>
<dbReference type="InterPro" id="IPR000629">
    <property type="entry name" value="RNA-helicase_DEAD-box_CS"/>
</dbReference>
<dbReference type="CDD" id="cd00268">
    <property type="entry name" value="DEADc"/>
    <property type="match status" value="1"/>
</dbReference>
<keyword evidence="1 7" id="KW-0547">Nucleotide-binding</keyword>
<evidence type="ECO:0000259" key="9">
    <source>
        <dbReference type="PROSITE" id="PS51194"/>
    </source>
</evidence>
<feature type="domain" description="Helicase C-terminal" evidence="9">
    <location>
        <begin position="244"/>
        <end position="385"/>
    </location>
</feature>
<evidence type="ECO:0000256" key="6">
    <source>
        <dbReference type="PROSITE-ProRule" id="PRU00552"/>
    </source>
</evidence>
<evidence type="ECO:0000313" key="11">
    <source>
        <dbReference type="EMBL" id="RED45293.1"/>
    </source>
</evidence>
<evidence type="ECO:0000256" key="3">
    <source>
        <dbReference type="ARBA" id="ARBA00022806"/>
    </source>
</evidence>
<dbReference type="PROSITE" id="PS51192">
    <property type="entry name" value="HELICASE_ATP_BIND_1"/>
    <property type="match status" value="1"/>
</dbReference>
<evidence type="ECO:0000256" key="2">
    <source>
        <dbReference type="ARBA" id="ARBA00022801"/>
    </source>
</evidence>
<dbReference type="PROSITE" id="PS51194">
    <property type="entry name" value="HELICASE_CTER"/>
    <property type="match status" value="1"/>
</dbReference>
<dbReference type="SMART" id="SM00487">
    <property type="entry name" value="DEXDc"/>
    <property type="match status" value="1"/>
</dbReference>
<dbReference type="InterPro" id="IPR014014">
    <property type="entry name" value="RNA_helicase_DEAD_Q_motif"/>
</dbReference>
<dbReference type="InterPro" id="IPR001650">
    <property type="entry name" value="Helicase_C-like"/>
</dbReference>
<dbReference type="PROSITE" id="PS00039">
    <property type="entry name" value="DEAD_ATP_HELICASE"/>
    <property type="match status" value="1"/>
</dbReference>
<evidence type="ECO:0000259" key="10">
    <source>
        <dbReference type="PROSITE" id="PS51195"/>
    </source>
</evidence>
<evidence type="ECO:0000256" key="4">
    <source>
        <dbReference type="ARBA" id="ARBA00022840"/>
    </source>
</evidence>
<gene>
    <name evidence="11" type="ORF">DFQ10_102161</name>
</gene>